<dbReference type="SUPFAM" id="SSF52096">
    <property type="entry name" value="ClpP/crotonase"/>
    <property type="match status" value="1"/>
</dbReference>
<dbReference type="Pfam" id="PF00378">
    <property type="entry name" value="ECH_1"/>
    <property type="match status" value="1"/>
</dbReference>
<name>A0A2I2GDJ6_9EURO</name>
<dbReference type="GO" id="GO:0006635">
    <property type="term" value="P:fatty acid beta-oxidation"/>
    <property type="evidence" value="ECO:0007669"/>
    <property type="project" value="TreeGrafter"/>
</dbReference>
<dbReference type="PANTHER" id="PTHR11941:SF75">
    <property type="entry name" value="ENOYL-COA HYDRATASE_ISOMERASE FAMILY PROTEIN"/>
    <property type="match status" value="1"/>
</dbReference>
<dbReference type="OrthoDB" id="1696280at2759"/>
<dbReference type="VEuPathDB" id="FungiDB:P170DRAFT_464003"/>
<dbReference type="EMBL" id="MSFO01000003">
    <property type="protein sequence ID" value="PLB50976.1"/>
    <property type="molecule type" value="Genomic_DNA"/>
</dbReference>
<dbReference type="InterPro" id="IPR001753">
    <property type="entry name" value="Enoyl-CoA_hydra/iso"/>
</dbReference>
<dbReference type="AlphaFoldDB" id="A0A2I2GDJ6"/>
<dbReference type="InterPro" id="IPR029045">
    <property type="entry name" value="ClpP/crotonase-like_dom_sf"/>
</dbReference>
<dbReference type="CDD" id="cd06558">
    <property type="entry name" value="crotonase-like"/>
    <property type="match status" value="1"/>
</dbReference>
<dbReference type="STRING" id="1392250.A0A2I2GDJ6"/>
<evidence type="ECO:0000313" key="1">
    <source>
        <dbReference type="EMBL" id="PLB50976.1"/>
    </source>
</evidence>
<keyword evidence="2" id="KW-1185">Reference proteome</keyword>
<comment type="caution">
    <text evidence="1">The sequence shown here is derived from an EMBL/GenBank/DDBJ whole genome shotgun (WGS) entry which is preliminary data.</text>
</comment>
<dbReference type="GeneID" id="36559909"/>
<dbReference type="GO" id="GO:0005777">
    <property type="term" value="C:peroxisome"/>
    <property type="evidence" value="ECO:0007669"/>
    <property type="project" value="TreeGrafter"/>
</dbReference>
<sequence length="272" mass="30511">MTSALFTIPIASGGSIVCSNPTSSEQEKNIYLLTFTSPKDNRLTPAFIEALLLALDVVDHRYPKGVLITTSGIAKFYSNGLDLELAQSTEGFMENHLWKLFRRFLTYPMPTICLLNGHAFAAGCMLAMYHDYRIQNPSKGFLCINELEFGVPLQSPMMSIFREKLTPPAFRDLVLEAKRFTGAGSVNAGLVDALGGLDETLAFVRERGLQKKAATGIYGTLKEEMYRHSLDIVDGHEKNLEWREQVEERNERVEKEGLRAVEAWDKQRGSKL</sequence>
<reference evidence="1 2" key="1">
    <citation type="submission" date="2016-12" db="EMBL/GenBank/DDBJ databases">
        <title>The genomes of Aspergillus section Nigri reveals drivers in fungal speciation.</title>
        <authorList>
            <consortium name="DOE Joint Genome Institute"/>
            <person name="Vesth T.C."/>
            <person name="Nybo J."/>
            <person name="Theobald S."/>
            <person name="Brandl J."/>
            <person name="Frisvad J.C."/>
            <person name="Nielsen K.F."/>
            <person name="Lyhne E.K."/>
            <person name="Kogle M.E."/>
            <person name="Kuo A."/>
            <person name="Riley R."/>
            <person name="Clum A."/>
            <person name="Nolan M."/>
            <person name="Lipzen A."/>
            <person name="Salamov A."/>
            <person name="Henrissat B."/>
            <person name="Wiebenga A."/>
            <person name="De Vries R.P."/>
            <person name="Grigoriev I.V."/>
            <person name="Mortensen U.H."/>
            <person name="Andersen M.R."/>
            <person name="Baker S.E."/>
        </authorList>
    </citation>
    <scope>NUCLEOTIDE SEQUENCE [LARGE SCALE GENOMIC DNA]</scope>
    <source>
        <strain evidence="1 2">IBT 23096</strain>
    </source>
</reference>
<organism evidence="1 2">
    <name type="scientific">Aspergillus steynii IBT 23096</name>
    <dbReference type="NCBI Taxonomy" id="1392250"/>
    <lineage>
        <taxon>Eukaryota</taxon>
        <taxon>Fungi</taxon>
        <taxon>Dikarya</taxon>
        <taxon>Ascomycota</taxon>
        <taxon>Pezizomycotina</taxon>
        <taxon>Eurotiomycetes</taxon>
        <taxon>Eurotiomycetidae</taxon>
        <taxon>Eurotiales</taxon>
        <taxon>Aspergillaceae</taxon>
        <taxon>Aspergillus</taxon>
        <taxon>Aspergillus subgen. Circumdati</taxon>
    </lineage>
</organism>
<dbReference type="FunFam" id="3.90.226.10:FF:000081">
    <property type="entry name" value="Enoyl-CoA hydratase/isomerase"/>
    <property type="match status" value="1"/>
</dbReference>
<dbReference type="RefSeq" id="XP_024706278.1">
    <property type="nucleotide sequence ID" value="XM_024852211.1"/>
</dbReference>
<protein>
    <submittedName>
        <fullName evidence="1">Enoyl-CoA hydratase/isomerase family protein</fullName>
    </submittedName>
</protein>
<proteinExistence type="predicted"/>
<dbReference type="PANTHER" id="PTHR11941">
    <property type="entry name" value="ENOYL-COA HYDRATASE-RELATED"/>
    <property type="match status" value="1"/>
</dbReference>
<evidence type="ECO:0000313" key="2">
    <source>
        <dbReference type="Proteomes" id="UP000234275"/>
    </source>
</evidence>
<accession>A0A2I2GDJ6</accession>
<dbReference type="Proteomes" id="UP000234275">
    <property type="component" value="Unassembled WGS sequence"/>
</dbReference>
<dbReference type="Gene3D" id="3.90.226.10">
    <property type="entry name" value="2-enoyl-CoA Hydratase, Chain A, domain 1"/>
    <property type="match status" value="1"/>
</dbReference>
<keyword evidence="1" id="KW-0413">Isomerase</keyword>
<dbReference type="GO" id="GO:0004165">
    <property type="term" value="F:delta(3)-delta(2)-enoyl-CoA isomerase activity"/>
    <property type="evidence" value="ECO:0007669"/>
    <property type="project" value="TreeGrafter"/>
</dbReference>
<gene>
    <name evidence="1" type="ORF">P170DRAFT_464003</name>
</gene>